<protein>
    <submittedName>
        <fullName evidence="2">Uncharacterized protein</fullName>
    </submittedName>
</protein>
<feature type="region of interest" description="Disordered" evidence="1">
    <location>
        <begin position="274"/>
        <end position="294"/>
    </location>
</feature>
<reference evidence="2" key="1">
    <citation type="submission" date="2021-02" db="EMBL/GenBank/DDBJ databases">
        <authorList>
            <person name="Nowell W R."/>
        </authorList>
    </citation>
    <scope>NUCLEOTIDE SEQUENCE</scope>
</reference>
<dbReference type="PANTHER" id="PTHR33488:SF2">
    <property type="entry name" value="EARLY ENDOSOME ANTIGEN 1-LIKE"/>
    <property type="match status" value="1"/>
</dbReference>
<dbReference type="EMBL" id="CAJOAZ010000988">
    <property type="protein sequence ID" value="CAF3746045.1"/>
    <property type="molecule type" value="Genomic_DNA"/>
</dbReference>
<dbReference type="AlphaFoldDB" id="A0A818XWG2"/>
<dbReference type="PANTHER" id="PTHR33488">
    <property type="entry name" value="ZGC:162509"/>
    <property type="match status" value="1"/>
</dbReference>
<comment type="caution">
    <text evidence="2">The sequence shown here is derived from an EMBL/GenBank/DDBJ whole genome shotgun (WGS) entry which is preliminary data.</text>
</comment>
<proteinExistence type="predicted"/>
<evidence type="ECO:0000313" key="3">
    <source>
        <dbReference type="Proteomes" id="UP000663844"/>
    </source>
</evidence>
<organism evidence="2 3">
    <name type="scientific">Adineta steineri</name>
    <dbReference type="NCBI Taxonomy" id="433720"/>
    <lineage>
        <taxon>Eukaryota</taxon>
        <taxon>Metazoa</taxon>
        <taxon>Spiralia</taxon>
        <taxon>Gnathifera</taxon>
        <taxon>Rotifera</taxon>
        <taxon>Eurotatoria</taxon>
        <taxon>Bdelloidea</taxon>
        <taxon>Adinetida</taxon>
        <taxon>Adinetidae</taxon>
        <taxon>Adineta</taxon>
    </lineage>
</organism>
<gene>
    <name evidence="2" type="ORF">OXD698_LOCUS15174</name>
</gene>
<accession>A0A818XWG2</accession>
<sequence length="614" mass="68030">MDLRLIGKYIDEDINIAIHSIWSGIALIILHSVVYGERDIQPVVVNSLAHDIGLSGDPLQNPFHDPDIPAPSKTNRPISVKSSKGWRAFSKAHENMDKIQLYMQLIPTHIHTATNVLETAPSGRIIERVLPRTIRELERISSICVNLTQDSRRAFVEVMLLLGEVIEATSQSQGVAEQRKTVVEMELNSSRTFEALLANTTKQAKEAYITAQEKTRQSYDTYKEAVRAIPVGFEKFLQDCGNAVNNVISEVGPIIVASAVGGPVAGAAVAFSSRDDKPAAGTTPNLSSGKGDPAANTNAQIDLIETANFAGLYKSELEKLTSDVKSSFTGTTNNTSINPADCGYANTTFNIQLTPPATNSDQTRAQKAKLSDSNEKFVAEMALVDLQDLRAREETYRAQWLAKENQLTALLVRIAGLDLTTINYQQLIDLMSDALKLLGEISERWGQLTQFFAAFAGRTEILSNTMVPELIKHFNDAGASDLRPNERLWFFGPIKKATKGIKLKSHMLFIMSRTYTDMSNKFLLPRLAGLAKLLSAKNDTMRTDMREELDKASKEAQTEVQAYIIKRRNAYVKTVRQLELENTKVIRKLGGSSKQNQVAIAEGKKRRQQVGWFT</sequence>
<dbReference type="Proteomes" id="UP000663844">
    <property type="component" value="Unassembled WGS sequence"/>
</dbReference>
<evidence type="ECO:0000313" key="2">
    <source>
        <dbReference type="EMBL" id="CAF3746045.1"/>
    </source>
</evidence>
<evidence type="ECO:0000256" key="1">
    <source>
        <dbReference type="SAM" id="MobiDB-lite"/>
    </source>
</evidence>
<name>A0A818XWG2_9BILA</name>